<dbReference type="AlphaFoldDB" id="A0A1A7YM00"/>
<name>A0A1A7YM00_9TELE</name>
<organism evidence="1">
    <name type="scientific">Iconisemion striatum</name>
    <dbReference type="NCBI Taxonomy" id="60296"/>
    <lineage>
        <taxon>Eukaryota</taxon>
        <taxon>Metazoa</taxon>
        <taxon>Chordata</taxon>
        <taxon>Craniata</taxon>
        <taxon>Vertebrata</taxon>
        <taxon>Euteleostomi</taxon>
        <taxon>Actinopterygii</taxon>
        <taxon>Neopterygii</taxon>
        <taxon>Teleostei</taxon>
        <taxon>Neoteleostei</taxon>
        <taxon>Acanthomorphata</taxon>
        <taxon>Ovalentaria</taxon>
        <taxon>Atherinomorphae</taxon>
        <taxon>Cyprinodontiformes</taxon>
        <taxon>Nothobranchiidae</taxon>
        <taxon>Iconisemion</taxon>
    </lineage>
</organism>
<feature type="non-terminal residue" evidence="1">
    <location>
        <position position="41"/>
    </location>
</feature>
<protein>
    <submittedName>
        <fullName evidence="1">Uncharacterized protein</fullName>
    </submittedName>
</protein>
<accession>A0A1A7YM00</accession>
<dbReference type="EMBL" id="HADX01008942">
    <property type="protein sequence ID" value="SBP31174.1"/>
    <property type="molecule type" value="Transcribed_RNA"/>
</dbReference>
<reference evidence="1" key="2">
    <citation type="submission" date="2016-06" db="EMBL/GenBank/DDBJ databases">
        <title>The genome of a short-lived fish provides insights into sex chromosome evolution and the genetic control of aging.</title>
        <authorList>
            <person name="Reichwald K."/>
            <person name="Felder M."/>
            <person name="Petzold A."/>
            <person name="Koch P."/>
            <person name="Groth M."/>
            <person name="Platzer M."/>
        </authorList>
    </citation>
    <scope>NUCLEOTIDE SEQUENCE</scope>
    <source>
        <tissue evidence="1">Brain</tissue>
    </source>
</reference>
<gene>
    <name evidence="1" type="primary">Nfu_g_1_025041</name>
</gene>
<evidence type="ECO:0000313" key="1">
    <source>
        <dbReference type="EMBL" id="SBP31174.1"/>
    </source>
</evidence>
<feature type="non-terminal residue" evidence="1">
    <location>
        <position position="1"/>
    </location>
</feature>
<reference evidence="1" key="1">
    <citation type="submission" date="2016-05" db="EMBL/GenBank/DDBJ databases">
        <authorList>
            <person name="Lavstsen T."/>
            <person name="Jespersen J.S."/>
        </authorList>
    </citation>
    <scope>NUCLEOTIDE SEQUENCE</scope>
    <source>
        <tissue evidence="1">Brain</tissue>
    </source>
</reference>
<proteinExistence type="predicted"/>
<sequence>AGSTIRKESWSGFEQRLEKGESILSCKGDSYRFYSSGAHSW</sequence>